<feature type="transmembrane region" description="Helical" evidence="5">
    <location>
        <begin position="20"/>
        <end position="41"/>
    </location>
</feature>
<evidence type="ECO:0000313" key="7">
    <source>
        <dbReference type="EMBL" id="QDE32291.1"/>
    </source>
</evidence>
<dbReference type="InterPro" id="IPR023408">
    <property type="entry name" value="MscS_beta-dom_sf"/>
</dbReference>
<dbReference type="Gene3D" id="2.30.30.60">
    <property type="match status" value="1"/>
</dbReference>
<dbReference type="EMBL" id="CP041036">
    <property type="protein sequence ID" value="QDE32291.1"/>
    <property type="molecule type" value="Genomic_DNA"/>
</dbReference>
<keyword evidence="3 5" id="KW-1133">Transmembrane helix</keyword>
<keyword evidence="4 5" id="KW-0472">Membrane</keyword>
<dbReference type="PANTHER" id="PTHR30221:SF1">
    <property type="entry name" value="SMALL-CONDUCTANCE MECHANOSENSITIVE CHANNEL"/>
    <property type="match status" value="1"/>
</dbReference>
<evidence type="ECO:0000256" key="2">
    <source>
        <dbReference type="ARBA" id="ARBA00022692"/>
    </source>
</evidence>
<dbReference type="InterPro" id="IPR010920">
    <property type="entry name" value="LSM_dom_sf"/>
</dbReference>
<keyword evidence="5" id="KW-1003">Cell membrane</keyword>
<dbReference type="Pfam" id="PF00924">
    <property type="entry name" value="MS_channel_2nd"/>
    <property type="match status" value="1"/>
</dbReference>
<protein>
    <recommendedName>
        <fullName evidence="5">Small-conductance mechanosensitive channel</fullName>
    </recommendedName>
</protein>
<evidence type="ECO:0000256" key="4">
    <source>
        <dbReference type="ARBA" id="ARBA00023136"/>
    </source>
</evidence>
<comment type="caution">
    <text evidence="5">Lacks conserved residue(s) required for the propagation of feature annotation.</text>
</comment>
<keyword evidence="2 5" id="KW-0812">Transmembrane</keyword>
<dbReference type="RefSeq" id="WP_140234957.1">
    <property type="nucleotide sequence ID" value="NZ_CP041036.1"/>
</dbReference>
<dbReference type="KEGG" id="spol:FH971_15770"/>
<keyword evidence="8" id="KW-1185">Reference proteome</keyword>
<keyword evidence="5" id="KW-0406">Ion transport</keyword>
<feature type="domain" description="Mechanosensitive ion channel MscS" evidence="6">
    <location>
        <begin position="105"/>
        <end position="169"/>
    </location>
</feature>
<dbReference type="Proteomes" id="UP000319809">
    <property type="component" value="Chromosome"/>
</dbReference>
<dbReference type="PANTHER" id="PTHR30221">
    <property type="entry name" value="SMALL-CONDUCTANCE MECHANOSENSITIVE CHANNEL"/>
    <property type="match status" value="1"/>
</dbReference>
<evidence type="ECO:0000256" key="5">
    <source>
        <dbReference type="RuleBase" id="RU369025"/>
    </source>
</evidence>
<comment type="function">
    <text evidence="5">Mechanosensitive channel that participates in the regulation of osmotic pressure changes within the cell, opening in response to stretch forces in the membrane lipid bilayer, without the need for other proteins. Contributes to normal resistance to hypoosmotic shock. Forms an ion channel of 1.0 nanosiemens conductance with a slight preference for anions.</text>
</comment>
<comment type="subcellular location">
    <subcellularLocation>
        <location evidence="5">Cell inner membrane</location>
        <topology evidence="5">Multi-pass membrane protein</topology>
    </subcellularLocation>
    <subcellularLocation>
        <location evidence="1">Membrane</location>
    </subcellularLocation>
</comment>
<evidence type="ECO:0000313" key="8">
    <source>
        <dbReference type="Proteomes" id="UP000319809"/>
    </source>
</evidence>
<dbReference type="Gene3D" id="1.10.287.1260">
    <property type="match status" value="1"/>
</dbReference>
<dbReference type="InterPro" id="IPR006685">
    <property type="entry name" value="MscS_channel_2nd"/>
</dbReference>
<dbReference type="InterPro" id="IPR045275">
    <property type="entry name" value="MscS_archaea/bacteria_type"/>
</dbReference>
<dbReference type="GO" id="GO:0005886">
    <property type="term" value="C:plasma membrane"/>
    <property type="evidence" value="ECO:0007669"/>
    <property type="project" value="UniProtKB-SubCell"/>
</dbReference>
<accession>A0A4Y5YHL8</accession>
<keyword evidence="5" id="KW-0813">Transport</keyword>
<evidence type="ECO:0000256" key="1">
    <source>
        <dbReference type="ARBA" id="ARBA00004370"/>
    </source>
</evidence>
<dbReference type="GO" id="GO:0008381">
    <property type="term" value="F:mechanosensitive monoatomic ion channel activity"/>
    <property type="evidence" value="ECO:0007669"/>
    <property type="project" value="InterPro"/>
</dbReference>
<keyword evidence="5" id="KW-0407">Ion channel</keyword>
<evidence type="ECO:0000259" key="6">
    <source>
        <dbReference type="Pfam" id="PF00924"/>
    </source>
</evidence>
<keyword evidence="5" id="KW-0997">Cell inner membrane</keyword>
<feature type="transmembrane region" description="Helical" evidence="5">
    <location>
        <begin position="61"/>
        <end position="79"/>
    </location>
</feature>
<organism evidence="7 8">
    <name type="scientific">Shewanella polaris</name>
    <dbReference type="NCBI Taxonomy" id="2588449"/>
    <lineage>
        <taxon>Bacteria</taxon>
        <taxon>Pseudomonadati</taxon>
        <taxon>Pseudomonadota</taxon>
        <taxon>Gammaproteobacteria</taxon>
        <taxon>Alteromonadales</taxon>
        <taxon>Shewanellaceae</taxon>
        <taxon>Shewanella</taxon>
    </lineage>
</organism>
<dbReference type="AlphaFoldDB" id="A0A4Y5YHL8"/>
<reference evidence="7 8" key="1">
    <citation type="submission" date="2019-06" db="EMBL/GenBank/DDBJ databases">
        <title>The genome of Shewanella sp. SM1901.</title>
        <authorList>
            <person name="Cha Q."/>
        </authorList>
    </citation>
    <scope>NUCLEOTIDE SEQUENCE [LARGE SCALE GENOMIC DNA]</scope>
    <source>
        <strain evidence="7 8">SM1901</strain>
    </source>
</reference>
<comment type="similarity">
    <text evidence="5">Belongs to the MscS (TC 1.A.23) family.</text>
</comment>
<sequence length="270" mass="30331">MDDSSKALQAFLDIISLDRIISILLLCLIAWLFLVLVQFCLNQLNKALPKYRLIWSRSFPFVRLFVWLSVIIYSIVGIIDPHENLILAVVGSISIVVGLATQEPAKNMISGFIMMINPPYRVGDMISVSGYYGEVTKLEWSVTWIRTFDDNTVMVPNAEALKTAVSNANSGALDEMVVVSFTIPIHADHKLAIALAKEATQCSPYTLLKKPIIVNLGNDYSFGQYQQTITVKAYVMDVRLEKKFMSDINIRVLSAFKNAHFYDAQQTVLQ</sequence>
<proteinExistence type="inferred from homology"/>
<feature type="transmembrane region" description="Helical" evidence="5">
    <location>
        <begin position="85"/>
        <end position="101"/>
    </location>
</feature>
<evidence type="ECO:0000256" key="3">
    <source>
        <dbReference type="ARBA" id="ARBA00022989"/>
    </source>
</evidence>
<gene>
    <name evidence="7" type="ORF">FH971_15770</name>
</gene>
<name>A0A4Y5YHL8_9GAMM</name>
<comment type="subunit">
    <text evidence="5">Homoheptamer.</text>
</comment>
<dbReference type="SUPFAM" id="SSF50182">
    <property type="entry name" value="Sm-like ribonucleoproteins"/>
    <property type="match status" value="1"/>
</dbReference>